<reference evidence="3" key="2">
    <citation type="submission" date="2015-07" db="EMBL/GenBank/DDBJ databases">
        <title>Contrasting host-pathogen interactions and genome evolution in two generalist and specialist microsporidian pathogens of mosquitoes.</title>
        <authorList>
            <consortium name="The Broad Institute Genomics Platform"/>
            <consortium name="The Broad Institute Genome Sequencing Center for Infectious Disease"/>
            <person name="Cuomo C.A."/>
            <person name="Sanscrainte N.D."/>
            <person name="Goldberg J.M."/>
            <person name="Heiman D."/>
            <person name="Young S."/>
            <person name="Zeng Q."/>
            <person name="Becnel J.J."/>
            <person name="Birren B.W."/>
        </authorList>
    </citation>
    <scope>NUCLEOTIDE SEQUENCE [LARGE SCALE GENOMIC DNA]</scope>
    <source>
        <strain evidence="3">USNM 41457</strain>
    </source>
</reference>
<keyword evidence="3" id="KW-1185">Reference proteome</keyword>
<dbReference type="HOGENOM" id="CLU_2003875_0_0_1"/>
<keyword evidence="1" id="KW-0812">Transmembrane</keyword>
<proteinExistence type="predicted"/>
<organism evidence="2 3">
    <name type="scientific">Edhazardia aedis (strain USNM 41457)</name>
    <name type="common">Microsporidian parasite</name>
    <dbReference type="NCBI Taxonomy" id="1003232"/>
    <lineage>
        <taxon>Eukaryota</taxon>
        <taxon>Fungi</taxon>
        <taxon>Fungi incertae sedis</taxon>
        <taxon>Microsporidia</taxon>
        <taxon>Edhazardia</taxon>
    </lineage>
</organism>
<feature type="transmembrane region" description="Helical" evidence="1">
    <location>
        <begin position="70"/>
        <end position="96"/>
    </location>
</feature>
<protein>
    <submittedName>
        <fullName evidence="2">Uncharacterized protein</fullName>
    </submittedName>
</protein>
<evidence type="ECO:0000256" key="1">
    <source>
        <dbReference type="SAM" id="Phobius"/>
    </source>
</evidence>
<feature type="transmembrane region" description="Helical" evidence="1">
    <location>
        <begin position="39"/>
        <end position="58"/>
    </location>
</feature>
<keyword evidence="1" id="KW-0472">Membrane</keyword>
<keyword evidence="1" id="KW-1133">Transmembrane helix</keyword>
<evidence type="ECO:0000313" key="3">
    <source>
        <dbReference type="Proteomes" id="UP000003163"/>
    </source>
</evidence>
<reference evidence="2 3" key="1">
    <citation type="submission" date="2011-08" db="EMBL/GenBank/DDBJ databases">
        <authorList>
            <person name="Liu Z.J."/>
            <person name="Shi F.L."/>
            <person name="Lu J.Q."/>
            <person name="Li M."/>
            <person name="Wang Z.L."/>
        </authorList>
    </citation>
    <scope>NUCLEOTIDE SEQUENCE [LARGE SCALE GENOMIC DNA]</scope>
    <source>
        <strain evidence="2 3">USNM 41457</strain>
    </source>
</reference>
<dbReference type="EMBL" id="AFBI03000014">
    <property type="protein sequence ID" value="EJW04732.1"/>
    <property type="molecule type" value="Genomic_DNA"/>
</dbReference>
<dbReference type="Proteomes" id="UP000003163">
    <property type="component" value="Unassembled WGS sequence"/>
</dbReference>
<name>J9DTV8_EDHAE</name>
<comment type="caution">
    <text evidence="2">The sequence shown here is derived from an EMBL/GenBank/DDBJ whole genome shotgun (WGS) entry which is preliminary data.</text>
</comment>
<evidence type="ECO:0000313" key="2">
    <source>
        <dbReference type="EMBL" id="EJW04732.1"/>
    </source>
</evidence>
<gene>
    <name evidence="2" type="ORF">EDEG_01075</name>
</gene>
<dbReference type="InParanoid" id="J9DTV8"/>
<accession>J9DTV8</accession>
<dbReference type="AlphaFoldDB" id="J9DTV8"/>
<sequence>MNSARTDNTVDFTPTNESISIELVANIQNNRNSKEKDSIYNIIQIQTIFNCYFSLFSLEVISSNYNTDNIFSLLSISCLIYQVITCSTGLLIYFVYNREYKRHTKYFKENIFKKSLMGYAIIMY</sequence>
<dbReference type="VEuPathDB" id="MicrosporidiaDB:EDEG_01075"/>